<gene>
    <name evidence="1" type="ORF">HW450_05070</name>
</gene>
<dbReference type="Proteomes" id="UP000515570">
    <property type="component" value="Chromosome"/>
</dbReference>
<reference evidence="1 2" key="1">
    <citation type="submission" date="2020-07" db="EMBL/GenBank/DDBJ databases">
        <title>non toxigenic Corynebacterium sp. nov from a clinical source.</title>
        <authorList>
            <person name="Bernier A.-M."/>
            <person name="Bernard K."/>
        </authorList>
    </citation>
    <scope>NUCLEOTIDE SEQUENCE [LARGE SCALE GENOMIC DNA]</scope>
    <source>
        <strain evidence="2">NML 93-0612</strain>
    </source>
</reference>
<proteinExistence type="predicted"/>
<keyword evidence="2" id="KW-1185">Reference proteome</keyword>
<dbReference type="RefSeq" id="WP_182386904.1">
    <property type="nucleotide sequence ID" value="NZ_CP059833.1"/>
</dbReference>
<protein>
    <submittedName>
        <fullName evidence="1">Uncharacterized protein</fullName>
    </submittedName>
</protein>
<sequence length="107" mass="11516">MFDLKVDVLASTNVLRSLIDATETEITRHRAITPGFSALAAGRDFAGHGAALNQVYSALHRRNLELMQQTVAVTDAARRDVTTVGEADTHNEAALDAVAQQGLTWAK</sequence>
<dbReference type="EMBL" id="CP059833">
    <property type="protein sequence ID" value="QMV86089.1"/>
    <property type="molecule type" value="Genomic_DNA"/>
</dbReference>
<evidence type="ECO:0000313" key="1">
    <source>
        <dbReference type="EMBL" id="QMV86089.1"/>
    </source>
</evidence>
<evidence type="ECO:0000313" key="2">
    <source>
        <dbReference type="Proteomes" id="UP000515570"/>
    </source>
</evidence>
<organism evidence="1 2">
    <name type="scientific">Corynebacterium hindlerae</name>
    <dbReference type="NCBI Taxonomy" id="699041"/>
    <lineage>
        <taxon>Bacteria</taxon>
        <taxon>Bacillati</taxon>
        <taxon>Actinomycetota</taxon>
        <taxon>Actinomycetes</taxon>
        <taxon>Mycobacteriales</taxon>
        <taxon>Corynebacteriaceae</taxon>
        <taxon>Corynebacterium</taxon>
    </lineage>
</organism>
<accession>A0A7G5FHJ8</accession>
<dbReference type="AlphaFoldDB" id="A0A7G5FHJ8"/>
<name>A0A7G5FHJ8_9CORY</name>